<organism evidence="2 3">
    <name type="scientific">Xanthomarina gelatinilytica</name>
    <dbReference type="NCBI Taxonomy" id="1137281"/>
    <lineage>
        <taxon>Bacteria</taxon>
        <taxon>Pseudomonadati</taxon>
        <taxon>Bacteroidota</taxon>
        <taxon>Flavobacteriia</taxon>
        <taxon>Flavobacteriales</taxon>
        <taxon>Flavobacteriaceae</taxon>
        <taxon>Xanthomarina</taxon>
    </lineage>
</organism>
<evidence type="ECO:0000313" key="3">
    <source>
        <dbReference type="Proteomes" id="UP000012024"/>
    </source>
</evidence>
<dbReference type="eggNOG" id="COG4932">
    <property type="taxonomic scope" value="Bacteria"/>
</dbReference>
<dbReference type="eggNOG" id="COG3291">
    <property type="taxonomic scope" value="Bacteria"/>
</dbReference>
<feature type="signal peptide" evidence="1">
    <location>
        <begin position="1"/>
        <end position="24"/>
    </location>
</feature>
<accession>M7MJM9</accession>
<dbReference type="EMBL" id="ANLA01000003">
    <property type="protein sequence ID" value="EMQ96517.1"/>
    <property type="molecule type" value="Genomic_DNA"/>
</dbReference>
<feature type="chain" id="PRO_5004081203" evidence="1">
    <location>
        <begin position="25"/>
        <end position="3221"/>
    </location>
</feature>
<dbReference type="InterPro" id="IPR026341">
    <property type="entry name" value="T9SS_type_B"/>
</dbReference>
<keyword evidence="1" id="KW-0732">Signal</keyword>
<dbReference type="Proteomes" id="UP000012024">
    <property type="component" value="Unassembled WGS sequence"/>
</dbReference>
<comment type="caution">
    <text evidence="2">The sequence shown here is derived from an EMBL/GenBank/DDBJ whole genome shotgun (WGS) entry which is preliminary data.</text>
</comment>
<gene>
    <name evidence="2" type="ORF">D778_01498</name>
</gene>
<dbReference type="InterPro" id="IPR025667">
    <property type="entry name" value="SprB_repeat"/>
</dbReference>
<dbReference type="PATRIC" id="fig|1137281.3.peg.134"/>
<protein>
    <submittedName>
        <fullName evidence="2">Internalin, putative</fullName>
    </submittedName>
</protein>
<keyword evidence="3" id="KW-1185">Reference proteome</keyword>
<dbReference type="Pfam" id="PF13585">
    <property type="entry name" value="CHU_C"/>
    <property type="match status" value="1"/>
</dbReference>
<dbReference type="OrthoDB" id="607469at2"/>
<reference evidence="2 3" key="1">
    <citation type="submission" date="2012-12" db="EMBL/GenBank/DDBJ databases">
        <title>Genome assembly of Formosa sp. AK20.</title>
        <authorList>
            <person name="Kumar R."/>
            <person name="Khatri I."/>
            <person name="Vaidya B."/>
            <person name="Subramanian S."/>
            <person name="Pinnaka A."/>
        </authorList>
    </citation>
    <scope>NUCLEOTIDE SEQUENCE [LARGE SCALE GENOMIC DNA]</scope>
    <source>
        <strain evidence="2 3">AK20</strain>
    </source>
</reference>
<name>M7MJM9_9FLAO</name>
<dbReference type="Gene3D" id="2.60.40.740">
    <property type="match status" value="1"/>
</dbReference>
<sequence length="3221" mass="336601">MKKPTFFKIGIVVTILLLSMQTVAQNFVPFTPRFNRDLKGDIRLIGNNILGPSNNPFNDNTVYNHNVDMRYIDIDGDASTFNSSSADLEIPNPGCYQIVHAGLYWGAVTNGNDPITNVKFKGPTGGYHDIVGTVIYEANGVETGSSYPYSCFADVTSIVTGLGANLGTYTVANVSTAQGETSTFNPYNGTGYSAGWSLFIVFEDPTLPGKSITSFDGFSSINSSVNVDIPVSGFRTVPAPTPVRANFAFAALEGDSPIQNDRLRLNGVTMSAVDRPANNFFNSSVTQLSALPVNNRVPNSTNTLGFDTGVMVIPNPGNTVIGNGDTSATIRMESNQDQYFAYFCAFAVDIIEPKIVLTKIVEDDFGNDIGGQTVGLGTSLNYVIGFHNSGNDDANNLTIRDVLPINIVFNYPADLGVLPPGVTVQSYNPATREIIFNVDNSIVEQGDPVTEIRIHVQVVDSCDSLADACSNIINNQAFATYGGIENPNFIITDDPSLNTNTGCLIIPQATNFLADLDCAFTENVILCGDTVQLTAANGYDSYSWSTSPTGTPVIGTTQTITVNATGTYYVHNTATAPCQSIDQTFVVTNYGGTTLTNPVIPFADEVVTCPNNGKPLPNIFLCGANDSTFIDTYITDATSIIWEQLDEGSCAPVSDPDCANENAACTWNQVGTGPTYNANTSGQFRLTINYEGGCFNQFYFNVYQNVLNPTVTSNDIICTTPGQITVGGVPNGYEYSIDGINFQTSNVFTVTAAGTYTIYVQQVGIPTNPCVFTVPDVQIRARDFTVSIDVAQPLCYGDKGSITLAANDVEPQYFFSIYDGGTLVNSVGPITENNYTFSNLNPGTYTTLVETEDGCTHTEDVEIIEPPLLTATSALTSPLTCTDGEITVYANGGTPPYFYFVNSTTDFQTVPEIVVTGPGVYNITVIDSNNCEATTSITVDATLAPDFTVDQTNILCAGSVTGSITINVSNPNGNSLMYSIDGGVTFVSSNVFAGLAVGTYEVVVQYTTGPDVCVTDPQTINITESDPLTGTATLTTAYSCTSNGEITVSGVSGGTPPYTYSIDGITFQSGSTFTGLTSGTYTITIQDDSGCTAIADTITIDPLNPPTDLTFDHTPLSCPLNTSTVTITGTTGGFGTLQYQIIAPASDATPYQTSNVFADLAPGTYTFQVIDEHDCTYSESYTINPLPALTVVGQSITDVTCFGDLDGSVQFTVSGSTGFQYSINGGASTAGTSPVTLTGLAAGTYTIVVTDTTTNCDATDTLTVAGPTSALGISTTVSPITCNGSGQVVINATGGWGGNTYSITLPDGTVIPAQASNTFMNLTQTGTYIATVIDSHGCTVDTTFDLVVPTSPSATIAATSDYCYDATNAASLEVSASGGQPPYQYSINGAPYTSNNVFSNLVPGTYTITVRDAYGCTFTLPAETIAAQLTVNTVVTKDLDCTASPDAVITGTISGGYAPFTYEVSINGGAFTSLGTTGSPFTYTSATDGTFQFQITDAQGCTALSSVTTIDAITLPEILSVTQTQPILCSGDSNAAIDVVINTTVGEPVYVINVYNTTTGTDYGTQTSGLTAGSYTITLTDNNSCTDTETIVIAEPSPIVVNYHSVDITCSPSGVSQGSVIVDGVTGGTAPYNYFVTGTNGYSNSELNTTGSTSVSFDVVDFGLYQINVVDANGCSVLIQDVLVASPPDDLDINISATSNCLSGGEAVVSVGTVLSSSGPFFFSIYQGPISVYPNPPGSWVPEDTPGSQTATFTGLIPGVTYTFIVYDDATGCSYYETATSPIPTNSTLTATAVTANNITCTGSADGNVSFTINSTYGTATNVTYEIFDSLSLNTTGINGLGVVPANGSLPVTNLGPLPFGNYFVLISETSGPNTGCSVVSVPFNITESAIELSLTATVDQNANCHPNSGVISAIATDGTPPYMYQITTSATAPLPTDPSWGSTNVFNMDANSYYVHAMDAYGCIKTTPVLVLPMDPSPVIAATVSNQCNTAEGAFEIDVTLPTAGMSPYTFSINGGAFQTQTVPFTIQNLASGTHTIEVRDVNGCGNLVSVTIEPPLGISPTVTGITTCSDDDGEITVTAVGGTGTYSYSISPNPATISLTGNVFSGVPSGTYTVTITDTNTLCTEDATITLDAATPVSFTTSVTDVSCNGSNEGVITVNLDAGNDNPIYTYEIIAPIVVAPQTSNVFTGLAAGTYTVQVNSGRGCSNTMDVTVGEPTLLTVSGTATDFACAADGSVNASVLTITEVGGTPSYTYSIDGINYFGTNVFDILDTGSAQTIDIYVKDANGCIATNTVNILPLPTLTMATVAEATPIDCNNTGSIAITVTGGSGNFEYEMLPNGTAQASNIFAISSPGDYYFLITDLDTGCTIATAAYTVAPFDTIDAMATATTAVTCFGDTNGAMEINVSGYSGTYTYEVFDNSGTSVLGPIATDTSTNPQTISGLLAGNYTVQVTETASPFCATTTNVVTITSPTEPLAIVALETSNVTCTNNLGTITATATGGWGTYQYELTGAASVAYSSNGTFENLAAGTYTVNVMDAGGCIASQTLTLDVPTPINATVTPSATLLACFGDANATITVSNITGGQGSNYSYTLNMLSPTISSSGPQTSPVFGNLGVGTYQVLVTDAYSCSFTSADIVITQPTPIQASLVAETTQTCLNQATLTLSATGGTGPYTYSDNSTLTPVLGSFATSTTFPVPVGTHAYYVQDANGCIAIVSNEITIEPLPTLTLNLSLTNATINCTGDATGVVVATAQGGLGNYVYTMQDASGNTIPATQNSPGVFTELPAGSYQVHVESGDCLAISAPFDITEPSAPLTAPFTVSNVTCYGANDGSVTINASGGTGLIMYAISPQLNQFFDTNVFEDLEPGTYDVIVQDELGCYVMLNFTINEPAPVVISIVPNSIVPEVCEGDLDGEFSIDISGGTPPYSVSIGDYNGPYTTGTLGQTQFDFTGLGGGDHMVYVRDSQGCESEWNITFPESVRINPFVEIEYTCVNNASSNIVTVLVDESISNPEDLDYSLDGGPYQASNVFVDVVPGTGHYIDVRHTNGCIQRTELFDITSFDPLTLVLNDGEINEIIAVASGGSGEYEFTLNGESYGSTNVFVISESGTYTVTVTDSNGCVATASRHFDYVDVCIPNYFTPNGDGVLDGWAPGCVVHYPNLDFDIFDRYGRKIATLRVGQTWDGTYQGKELPTGDYWYVVRLNDPNDNRDFVGHFTLYR</sequence>
<dbReference type="GeneID" id="98640081"/>
<proteinExistence type="predicted"/>
<evidence type="ECO:0000256" key="1">
    <source>
        <dbReference type="SAM" id="SignalP"/>
    </source>
</evidence>
<dbReference type="NCBIfam" id="TIGR04131">
    <property type="entry name" value="Bac_Flav_CTERM"/>
    <property type="match status" value="1"/>
</dbReference>
<dbReference type="Pfam" id="PF13573">
    <property type="entry name" value="SprB"/>
    <property type="match status" value="11"/>
</dbReference>
<dbReference type="RefSeq" id="WP_007646682.1">
    <property type="nucleotide sequence ID" value="NZ_ANLA01000003.1"/>
</dbReference>
<evidence type="ECO:0000313" key="2">
    <source>
        <dbReference type="EMBL" id="EMQ96517.1"/>
    </source>
</evidence>